<dbReference type="Pfam" id="PF18159">
    <property type="entry name" value="S_4TM"/>
    <property type="match status" value="1"/>
</dbReference>
<evidence type="ECO:0000256" key="1">
    <source>
        <dbReference type="SAM" id="Phobius"/>
    </source>
</evidence>
<proteinExistence type="predicted"/>
<reference evidence="2 3" key="1">
    <citation type="submission" date="2021-03" db="EMBL/GenBank/DDBJ databases">
        <title>Sequencing the genomes of 1000 actinobacteria strains.</title>
        <authorList>
            <person name="Klenk H.-P."/>
        </authorList>
    </citation>
    <scope>NUCLEOTIDE SEQUENCE [LARGE SCALE GENOMIC DNA]</scope>
    <source>
        <strain evidence="2 3">DSM 20168</strain>
    </source>
</reference>
<sequence>MATTAAVWYVFNHVLFKFLERRGATRAATVQEQFDTKIFGMPTIVVREFRVSPEDISQLTGAGTGVRAGRRHAYAVEKLRDWYSIQENVPGAVAIAIAQRGNVAYSRRLLDRNAALWLSLLVAWSAMSVTISVVNGFSLATFLLVAAIPVLPPLVDAWDEFRKVRAAGREREALANEMQDAILANSTTPIQPEQLVAWQSQLFALRRDAPLVPDWLYQLLRNRNEAEMSEAAQAIGISVQQDIGEG</sequence>
<keyword evidence="1" id="KW-1133">Transmembrane helix</keyword>
<protein>
    <submittedName>
        <fullName evidence="2">Uncharacterized protein</fullName>
    </submittedName>
</protein>
<gene>
    <name evidence="2" type="ORF">JOF39_000684</name>
</gene>
<feature type="transmembrane region" description="Helical" evidence="1">
    <location>
        <begin position="114"/>
        <end position="131"/>
    </location>
</feature>
<dbReference type="Proteomes" id="UP001195422">
    <property type="component" value="Unassembled WGS sequence"/>
</dbReference>
<organism evidence="2 3">
    <name type="scientific">Glutamicibacter protophormiae</name>
    <name type="common">Brevibacterium protophormiae</name>
    <dbReference type="NCBI Taxonomy" id="37930"/>
    <lineage>
        <taxon>Bacteria</taxon>
        <taxon>Bacillati</taxon>
        <taxon>Actinomycetota</taxon>
        <taxon>Actinomycetes</taxon>
        <taxon>Micrococcales</taxon>
        <taxon>Micrococcaceae</taxon>
        <taxon>Glutamicibacter</taxon>
    </lineage>
</organism>
<keyword evidence="1" id="KW-0472">Membrane</keyword>
<evidence type="ECO:0000313" key="2">
    <source>
        <dbReference type="EMBL" id="MBP2397603.1"/>
    </source>
</evidence>
<dbReference type="EMBL" id="JAGIOJ010000001">
    <property type="protein sequence ID" value="MBP2397603.1"/>
    <property type="molecule type" value="Genomic_DNA"/>
</dbReference>
<keyword evidence="1" id="KW-0812">Transmembrane</keyword>
<name>A0ABS4XPF4_GLUPR</name>
<comment type="caution">
    <text evidence="2">The sequence shown here is derived from an EMBL/GenBank/DDBJ whole genome shotgun (WGS) entry which is preliminary data.</text>
</comment>
<evidence type="ECO:0000313" key="3">
    <source>
        <dbReference type="Proteomes" id="UP001195422"/>
    </source>
</evidence>
<dbReference type="InterPro" id="IPR049920">
    <property type="entry name" value="IK1_05631-like"/>
</dbReference>
<accession>A0ABS4XPF4</accession>
<keyword evidence="3" id="KW-1185">Reference proteome</keyword>